<dbReference type="InterPro" id="IPR000608">
    <property type="entry name" value="UBC"/>
</dbReference>
<dbReference type="Proteomes" id="UP000824120">
    <property type="component" value="Chromosome 6"/>
</dbReference>
<feature type="active site" description="Glycyl thioester intermediate" evidence="7">
    <location>
        <position position="244"/>
    </location>
</feature>
<evidence type="ECO:0000256" key="6">
    <source>
        <dbReference type="ARBA" id="ARBA00058311"/>
    </source>
</evidence>
<dbReference type="GO" id="GO:0005524">
    <property type="term" value="F:ATP binding"/>
    <property type="evidence" value="ECO:0007669"/>
    <property type="project" value="UniProtKB-KW"/>
</dbReference>
<dbReference type="OrthoDB" id="10249039at2759"/>
<dbReference type="Gene3D" id="3.10.110.10">
    <property type="entry name" value="Ubiquitin Conjugating Enzyme"/>
    <property type="match status" value="3"/>
</dbReference>
<feature type="domain" description="UBC core" evidence="8">
    <location>
        <begin position="1"/>
        <end position="147"/>
    </location>
</feature>
<comment type="function">
    <text evidence="6">Accepts the ubiquitin-like protein NEDD8/RUB1 from the ECR1-AXR1 E1 complex and catalyzes its covalent attachment to other proteins.</text>
</comment>
<dbReference type="CDD" id="cd23794">
    <property type="entry name" value="UBCc_UBE2F_UBE2M"/>
    <property type="match status" value="2"/>
</dbReference>
<evidence type="ECO:0000256" key="1">
    <source>
        <dbReference type="ARBA" id="ARBA00005032"/>
    </source>
</evidence>
<dbReference type="SUPFAM" id="SSF54495">
    <property type="entry name" value="UBC-like"/>
    <property type="match status" value="3"/>
</dbReference>
<evidence type="ECO:0000256" key="2">
    <source>
        <dbReference type="ARBA" id="ARBA00022679"/>
    </source>
</evidence>
<comment type="caution">
    <text evidence="9">The sequence shown here is derived from an EMBL/GenBank/DDBJ whole genome shotgun (WGS) entry which is preliminary data.</text>
</comment>
<feature type="domain" description="UBC core" evidence="8">
    <location>
        <begin position="335"/>
        <end position="480"/>
    </location>
</feature>
<feature type="active site" description="Glycyl thioester intermediate" evidence="7">
    <location>
        <position position="85"/>
    </location>
</feature>
<evidence type="ECO:0000256" key="3">
    <source>
        <dbReference type="ARBA" id="ARBA00022741"/>
    </source>
</evidence>
<feature type="domain" description="UBC core" evidence="8">
    <location>
        <begin position="161"/>
        <end position="306"/>
    </location>
</feature>
<gene>
    <name evidence="9" type="ORF">H5410_029805</name>
</gene>
<dbReference type="CDD" id="cd23792">
    <property type="entry name" value="UBCc_UBE2D"/>
    <property type="match status" value="1"/>
</dbReference>
<keyword evidence="3" id="KW-0547">Nucleotide-binding</keyword>
<dbReference type="InterPro" id="IPR016135">
    <property type="entry name" value="UBQ-conjugating_enzyme/RWD"/>
</dbReference>
<proteinExistence type="predicted"/>
<dbReference type="PROSITE" id="PS50127">
    <property type="entry name" value="UBC_2"/>
    <property type="match status" value="3"/>
</dbReference>
<dbReference type="AlphaFoldDB" id="A0A9J5YCI3"/>
<dbReference type="EMBL" id="JACXVP010000006">
    <property type="protein sequence ID" value="KAG5598435.1"/>
    <property type="molecule type" value="Genomic_DNA"/>
</dbReference>
<dbReference type="InterPro" id="IPR023313">
    <property type="entry name" value="UBQ-conjugating_AS"/>
</dbReference>
<dbReference type="GO" id="GO:0004842">
    <property type="term" value="F:ubiquitin-protein transferase activity"/>
    <property type="evidence" value="ECO:0007669"/>
    <property type="project" value="UniProtKB-ARBA"/>
</dbReference>
<dbReference type="FunFam" id="3.10.110.10:FF:000005">
    <property type="entry name" value="NEDD8-conjugating enzyme Ubc12"/>
    <property type="match status" value="2"/>
</dbReference>
<dbReference type="PANTHER" id="PTHR24068">
    <property type="entry name" value="UBIQUITIN-CONJUGATING ENZYME E2"/>
    <property type="match status" value="1"/>
</dbReference>
<dbReference type="GO" id="GO:0006511">
    <property type="term" value="P:ubiquitin-dependent protein catabolic process"/>
    <property type="evidence" value="ECO:0007669"/>
    <property type="project" value="UniProtKB-ARBA"/>
</dbReference>
<evidence type="ECO:0000256" key="7">
    <source>
        <dbReference type="PROSITE-ProRule" id="PRU10133"/>
    </source>
</evidence>
<evidence type="ECO:0000256" key="5">
    <source>
        <dbReference type="ARBA" id="ARBA00022840"/>
    </source>
</evidence>
<dbReference type="PROSITE" id="PS00183">
    <property type="entry name" value="UBC_1"/>
    <property type="match status" value="3"/>
</dbReference>
<keyword evidence="5" id="KW-0067">ATP-binding</keyword>
<feature type="active site" description="Glycyl thioester intermediate" evidence="7">
    <location>
        <position position="418"/>
    </location>
</feature>
<name>A0A9J5YCI3_SOLCO</name>
<dbReference type="SMART" id="SM00212">
    <property type="entry name" value="UBCc"/>
    <property type="match status" value="3"/>
</dbReference>
<evidence type="ECO:0000259" key="8">
    <source>
        <dbReference type="PROSITE" id="PS50127"/>
    </source>
</evidence>
<dbReference type="GO" id="GO:0019788">
    <property type="term" value="F:NEDD8 transferase activity"/>
    <property type="evidence" value="ECO:0007669"/>
    <property type="project" value="UniProtKB-ARBA"/>
</dbReference>
<evidence type="ECO:0000256" key="4">
    <source>
        <dbReference type="ARBA" id="ARBA00022786"/>
    </source>
</evidence>
<evidence type="ECO:0000313" key="9">
    <source>
        <dbReference type="EMBL" id="KAG5598435.1"/>
    </source>
</evidence>
<dbReference type="Pfam" id="PF00179">
    <property type="entry name" value="UQ_con"/>
    <property type="match status" value="3"/>
</dbReference>
<keyword evidence="2" id="KW-0808">Transferase</keyword>
<evidence type="ECO:0000313" key="10">
    <source>
        <dbReference type="Proteomes" id="UP000824120"/>
    </source>
</evidence>
<reference evidence="9 10" key="1">
    <citation type="submission" date="2020-09" db="EMBL/GenBank/DDBJ databases">
        <title>De no assembly of potato wild relative species, Solanum commersonii.</title>
        <authorList>
            <person name="Cho K."/>
        </authorList>
    </citation>
    <scope>NUCLEOTIDE SEQUENCE [LARGE SCALE GENOMIC DNA]</scope>
    <source>
        <strain evidence="9">LZ3.2</strain>
        <tissue evidence="9">Leaf</tissue>
    </source>
</reference>
<organism evidence="9 10">
    <name type="scientific">Solanum commersonii</name>
    <name type="common">Commerson's wild potato</name>
    <name type="synonym">Commerson's nightshade</name>
    <dbReference type="NCBI Taxonomy" id="4109"/>
    <lineage>
        <taxon>Eukaryota</taxon>
        <taxon>Viridiplantae</taxon>
        <taxon>Streptophyta</taxon>
        <taxon>Embryophyta</taxon>
        <taxon>Tracheophyta</taxon>
        <taxon>Spermatophyta</taxon>
        <taxon>Magnoliopsida</taxon>
        <taxon>eudicotyledons</taxon>
        <taxon>Gunneridae</taxon>
        <taxon>Pentapetalae</taxon>
        <taxon>asterids</taxon>
        <taxon>lamiids</taxon>
        <taxon>Solanales</taxon>
        <taxon>Solanaceae</taxon>
        <taxon>Solanoideae</taxon>
        <taxon>Solaneae</taxon>
        <taxon>Solanum</taxon>
    </lineage>
</organism>
<sequence>MASKRILKELKDLQKDPPTSCSAGPVAEDMFHWQATIMGPTDSPYAGGVFLVSIHFPPDYPFKPPKVAFRTKVFHPNINSNGSICLDILKEQWSPALTISKVLLSICSLLTDPNPDDPLVPEIAHMYKTDRAKYETTALREKQREAAENAGSKSTIKEQTASELRVHRDISELTLPPICKIEFPNGKDDLMNFEVAIKPDEGYYHDGEFPFTFEIPILYPHDAPKVKCKIKVYHPNIDYDGNVCLNILREDWKPVLNINAVIYGLVHLFTEPNHEDPLNPEAADELRDNPRSFESNVRSAMWGETVHGLTYDLKEKQKEAAENAGSKTPIKEQSASKLRVHRDISELILPPICKIEFPNGKDDLMNFEVTIKPDEGYYHDGIFPFTFQIPFLYPHDAPKVKCKVKVYHPNIDLEGNVCLNILREDWKPILNINAVIYGLVHLFTEPNYEDPLNHEAADELRDNPKMFDSNVRRTMWGGHMNDVYFDRVL</sequence>
<accession>A0A9J5YCI3</accession>
<dbReference type="FunFam" id="3.10.110.10:FF:000001">
    <property type="entry name" value="Ubiquitin-conjugating enzyme 28, E2"/>
    <property type="match status" value="1"/>
</dbReference>
<protein>
    <recommendedName>
        <fullName evidence="8">UBC core domain-containing protein</fullName>
    </recommendedName>
</protein>
<comment type="pathway">
    <text evidence="1">Protein modification; protein neddylation.</text>
</comment>
<keyword evidence="10" id="KW-1185">Reference proteome</keyword>
<keyword evidence="4" id="KW-0833">Ubl conjugation pathway</keyword>